<protein>
    <recommendedName>
        <fullName evidence="1">Outer membrane protein beta-barrel domain-containing protein</fullName>
    </recommendedName>
</protein>
<keyword evidence="3" id="KW-1185">Reference proteome</keyword>
<dbReference type="EMBL" id="LWBP01000249">
    <property type="protein sequence ID" value="OQP46208.1"/>
    <property type="molecule type" value="Genomic_DNA"/>
</dbReference>
<dbReference type="Pfam" id="PF14905">
    <property type="entry name" value="OMP_b-brl_3"/>
    <property type="match status" value="1"/>
</dbReference>
<comment type="caution">
    <text evidence="2">The sequence shown here is derived from an EMBL/GenBank/DDBJ whole genome shotgun (WGS) entry which is preliminary data.</text>
</comment>
<dbReference type="InterPro" id="IPR041700">
    <property type="entry name" value="OMP_b-brl_3"/>
</dbReference>
<accession>A0A1V9EJ75</accession>
<feature type="domain" description="Outer membrane protein beta-barrel" evidence="1">
    <location>
        <begin position="300"/>
        <end position="682"/>
    </location>
</feature>
<dbReference type="STRING" id="550983.A4R26_32150"/>
<dbReference type="Proteomes" id="UP000192276">
    <property type="component" value="Unassembled WGS sequence"/>
</dbReference>
<evidence type="ECO:0000313" key="3">
    <source>
        <dbReference type="Proteomes" id="UP000192276"/>
    </source>
</evidence>
<dbReference type="AlphaFoldDB" id="A0A1V9EJ75"/>
<evidence type="ECO:0000259" key="1">
    <source>
        <dbReference type="Pfam" id="PF14905"/>
    </source>
</evidence>
<sequence>MESGTYLLKLSSSGFLVNFSTVTVNSTMKVNIVLTVRVKALQEVEVTGSKPVITTKDGNMKMEVDNTIMATIPNPLDLIAKLPGIQLSGDRQSVVSIEARSEPLIYLDNQRITLNELNALSVRDIKSIDLISNPSAKYEASGRVVIAITRKQNKFDGYKIDLSEAASFKRRYNNYAGINASVKKNKIEVKGNFNYNRMNPWESNRSLFSIEDQKYKTEYTVLSISKAPQLLYGGGLFYQINKDDYFSVNANGFYRQDKFPIRNNSYLQEDVVIDKVLTTTTNDRSRRFISTIGNYSKKLKKSSQLFLGAQYSRFSEDLTTDVSNNYNNTGDVPTQDRFQKAKIEVLAGKADYDRKLNNDLKWESGVNVYQAWSDVFMDIEEYNPPVASQTNYKYTEKNYAGYTNISGKIKTYNFSAGLRLEHTNVDGGFKNNSGPVVKRDQTFLFPKASFVIPIDSTKSLTLAYTRTITRPNFTNLSQITIYLNPRTAFSRNINLLPTINDEVSARYQYKGNFLRVVYYRQTNPVYFGTEYDQQTNIVTIKDRNYAREEGVTAILTIPAKYRFWNSINTVIGNFSKVKDSNAILNSPKPNLYLYTNNQFRLGKNFTFVLNGWYLTKRFTGLYERNELSAVDAGLIKTIKKFTFSAMWNDMFRTLSSNQKFIINNIRSDQTYYEDVREFVITVKFSFGDIKKSAYKNVNVDETMDRVK</sequence>
<organism evidence="2 3">
    <name type="scientific">Niastella populi</name>
    <dbReference type="NCBI Taxonomy" id="550983"/>
    <lineage>
        <taxon>Bacteria</taxon>
        <taxon>Pseudomonadati</taxon>
        <taxon>Bacteroidota</taxon>
        <taxon>Chitinophagia</taxon>
        <taxon>Chitinophagales</taxon>
        <taxon>Chitinophagaceae</taxon>
        <taxon>Niastella</taxon>
    </lineage>
</organism>
<proteinExistence type="predicted"/>
<dbReference type="SUPFAM" id="SSF56935">
    <property type="entry name" value="Porins"/>
    <property type="match status" value="1"/>
</dbReference>
<name>A0A1V9EJ75_9BACT</name>
<reference evidence="3" key="1">
    <citation type="submission" date="2016-04" db="EMBL/GenBank/DDBJ databases">
        <authorList>
            <person name="Chen L."/>
            <person name="Zhuang W."/>
            <person name="Wang G."/>
        </authorList>
    </citation>
    <scope>NUCLEOTIDE SEQUENCE [LARGE SCALE GENOMIC DNA]</scope>
    <source>
        <strain evidence="3">208</strain>
    </source>
</reference>
<gene>
    <name evidence="2" type="ORF">A4R26_32150</name>
</gene>
<evidence type="ECO:0000313" key="2">
    <source>
        <dbReference type="EMBL" id="OQP46208.1"/>
    </source>
</evidence>